<protein>
    <submittedName>
        <fullName evidence="2">Uncharacterized protein</fullName>
    </submittedName>
</protein>
<feature type="transmembrane region" description="Helical" evidence="1">
    <location>
        <begin position="37"/>
        <end position="56"/>
    </location>
</feature>
<keyword evidence="1" id="KW-0812">Transmembrane</keyword>
<feature type="transmembrane region" description="Helical" evidence="1">
    <location>
        <begin position="5"/>
        <end position="25"/>
    </location>
</feature>
<reference evidence="2" key="1">
    <citation type="submission" date="2020-10" db="EMBL/GenBank/DDBJ databases">
        <title>Paenihalocynthiibacter styelae gen. nov., sp. nov., isolated from stalked sea squirt Styela clava.</title>
        <authorList>
            <person name="Kim Y.-O."/>
            <person name="Yoon J.-H."/>
        </authorList>
    </citation>
    <scope>NUCLEOTIDE SEQUENCE</scope>
    <source>
        <strain evidence="2">MYP1-1</strain>
    </source>
</reference>
<sequence>MSIWFFAGVALTLWVLYDLLMGYTYLWEPVVRAENPWGYWAVLTLWSGAAISCFVVA</sequence>
<dbReference type="AlphaFoldDB" id="A0A8J7J652"/>
<gene>
    <name evidence="2" type="ORF">H1D41_11510</name>
</gene>
<keyword evidence="3" id="KW-1185">Reference proteome</keyword>
<evidence type="ECO:0000256" key="1">
    <source>
        <dbReference type="SAM" id="Phobius"/>
    </source>
</evidence>
<organism evidence="2 3">
    <name type="scientific">Halocynthiibacter styelae</name>
    <dbReference type="NCBI Taxonomy" id="2761955"/>
    <lineage>
        <taxon>Bacteria</taxon>
        <taxon>Pseudomonadati</taxon>
        <taxon>Pseudomonadota</taxon>
        <taxon>Alphaproteobacteria</taxon>
        <taxon>Rhodobacterales</taxon>
        <taxon>Paracoccaceae</taxon>
        <taxon>Halocynthiibacter</taxon>
    </lineage>
</organism>
<proteinExistence type="predicted"/>
<evidence type="ECO:0000313" key="3">
    <source>
        <dbReference type="Proteomes" id="UP000640583"/>
    </source>
</evidence>
<name>A0A8J7J652_9RHOB</name>
<keyword evidence="1" id="KW-0472">Membrane</keyword>
<evidence type="ECO:0000313" key="2">
    <source>
        <dbReference type="EMBL" id="MBI1494265.1"/>
    </source>
</evidence>
<accession>A0A8J7J652</accession>
<dbReference type="Proteomes" id="UP000640583">
    <property type="component" value="Unassembled WGS sequence"/>
</dbReference>
<dbReference type="EMBL" id="JADCKQ010000008">
    <property type="protein sequence ID" value="MBI1494265.1"/>
    <property type="molecule type" value="Genomic_DNA"/>
</dbReference>
<dbReference type="RefSeq" id="WP_228849042.1">
    <property type="nucleotide sequence ID" value="NZ_JADCKQ010000008.1"/>
</dbReference>
<keyword evidence="1" id="KW-1133">Transmembrane helix</keyword>
<comment type="caution">
    <text evidence="2">The sequence shown here is derived from an EMBL/GenBank/DDBJ whole genome shotgun (WGS) entry which is preliminary data.</text>
</comment>